<feature type="compositionally biased region" description="Basic and acidic residues" evidence="6">
    <location>
        <begin position="51"/>
        <end position="60"/>
    </location>
</feature>
<evidence type="ECO:0000256" key="5">
    <source>
        <dbReference type="ARBA" id="ARBA00022821"/>
    </source>
</evidence>
<feature type="domain" description="Disease resistance N-terminal" evidence="7">
    <location>
        <begin position="3"/>
        <end position="60"/>
    </location>
</feature>
<evidence type="ECO:0000259" key="7">
    <source>
        <dbReference type="Pfam" id="PF18052"/>
    </source>
</evidence>
<evidence type="ECO:0000256" key="4">
    <source>
        <dbReference type="ARBA" id="ARBA00022741"/>
    </source>
</evidence>
<sequence length="82" mass="9871">MIRIQRTLDESSEHSIRGETDRLRLRELQQFVYDAQDAVDEYKFEQLRRRMEDLDRRGDNSGRSGRKRKGDKKVTFLRPLSD</sequence>
<feature type="region of interest" description="Disordered" evidence="6">
    <location>
        <begin position="51"/>
        <end position="82"/>
    </location>
</feature>
<evidence type="ECO:0000313" key="9">
    <source>
        <dbReference type="Proteomes" id="UP001054889"/>
    </source>
</evidence>
<dbReference type="InterPro" id="IPR041118">
    <property type="entry name" value="Rx_N"/>
</dbReference>
<evidence type="ECO:0000256" key="3">
    <source>
        <dbReference type="ARBA" id="ARBA00022737"/>
    </source>
</evidence>
<reference evidence="8" key="1">
    <citation type="journal article" date="2018" name="DNA Res.">
        <title>Multiple hybrid de novo genome assembly of finger millet, an orphan allotetraploid crop.</title>
        <authorList>
            <person name="Hatakeyama M."/>
            <person name="Aluri S."/>
            <person name="Balachadran M.T."/>
            <person name="Sivarajan S.R."/>
            <person name="Patrignani A."/>
            <person name="Gruter S."/>
            <person name="Poveda L."/>
            <person name="Shimizu-Inatsugi R."/>
            <person name="Baeten J."/>
            <person name="Francoijs K.J."/>
            <person name="Nataraja K.N."/>
            <person name="Reddy Y.A.N."/>
            <person name="Phadnis S."/>
            <person name="Ravikumar R.L."/>
            <person name="Schlapbach R."/>
            <person name="Sreeman S.M."/>
            <person name="Shimizu K.K."/>
        </authorList>
    </citation>
    <scope>NUCLEOTIDE SEQUENCE</scope>
</reference>
<organism evidence="8 9">
    <name type="scientific">Eleusine coracana subsp. coracana</name>
    <dbReference type="NCBI Taxonomy" id="191504"/>
    <lineage>
        <taxon>Eukaryota</taxon>
        <taxon>Viridiplantae</taxon>
        <taxon>Streptophyta</taxon>
        <taxon>Embryophyta</taxon>
        <taxon>Tracheophyta</taxon>
        <taxon>Spermatophyta</taxon>
        <taxon>Magnoliopsida</taxon>
        <taxon>Liliopsida</taxon>
        <taxon>Poales</taxon>
        <taxon>Poaceae</taxon>
        <taxon>PACMAD clade</taxon>
        <taxon>Chloridoideae</taxon>
        <taxon>Cynodonteae</taxon>
        <taxon>Eleusininae</taxon>
        <taxon>Eleusine</taxon>
    </lineage>
</organism>
<dbReference type="GO" id="GO:0006952">
    <property type="term" value="P:defense response"/>
    <property type="evidence" value="ECO:0007669"/>
    <property type="project" value="UniProtKB-KW"/>
</dbReference>
<dbReference type="EMBL" id="BQKI01000006">
    <property type="protein sequence ID" value="GJM95776.1"/>
    <property type="molecule type" value="Genomic_DNA"/>
</dbReference>
<keyword evidence="2" id="KW-0433">Leucine-rich repeat</keyword>
<dbReference type="Proteomes" id="UP001054889">
    <property type="component" value="Unassembled WGS sequence"/>
</dbReference>
<evidence type="ECO:0000256" key="6">
    <source>
        <dbReference type="SAM" id="MobiDB-lite"/>
    </source>
</evidence>
<dbReference type="AlphaFoldDB" id="A0AAV5CCE7"/>
<keyword evidence="3" id="KW-0677">Repeat</keyword>
<comment type="caution">
    <text evidence="8">The sequence shown here is derived from an EMBL/GenBank/DDBJ whole genome shotgun (WGS) entry which is preliminary data.</text>
</comment>
<gene>
    <name evidence="8" type="primary">ga12554</name>
    <name evidence="8" type="ORF">PR202_ga12554</name>
</gene>
<keyword evidence="5" id="KW-0611">Plant defense</keyword>
<comment type="similarity">
    <text evidence="1">Belongs to the disease resistance NB-LRR family.</text>
</comment>
<reference evidence="8" key="2">
    <citation type="submission" date="2021-12" db="EMBL/GenBank/DDBJ databases">
        <title>Resequencing data analysis of finger millet.</title>
        <authorList>
            <person name="Hatakeyama M."/>
            <person name="Aluri S."/>
            <person name="Balachadran M.T."/>
            <person name="Sivarajan S.R."/>
            <person name="Poveda L."/>
            <person name="Shimizu-Inatsugi R."/>
            <person name="Schlapbach R."/>
            <person name="Sreeman S.M."/>
            <person name="Shimizu K.K."/>
        </authorList>
    </citation>
    <scope>NUCLEOTIDE SEQUENCE</scope>
</reference>
<protein>
    <recommendedName>
        <fullName evidence="7">Disease resistance N-terminal domain-containing protein</fullName>
    </recommendedName>
</protein>
<dbReference type="Pfam" id="PF18052">
    <property type="entry name" value="Rx_N"/>
    <property type="match status" value="1"/>
</dbReference>
<proteinExistence type="inferred from homology"/>
<keyword evidence="4" id="KW-0547">Nucleotide-binding</keyword>
<evidence type="ECO:0000313" key="8">
    <source>
        <dbReference type="EMBL" id="GJM95776.1"/>
    </source>
</evidence>
<evidence type="ECO:0000256" key="1">
    <source>
        <dbReference type="ARBA" id="ARBA00008894"/>
    </source>
</evidence>
<name>A0AAV5CCE7_ELECO</name>
<dbReference type="GO" id="GO:0000166">
    <property type="term" value="F:nucleotide binding"/>
    <property type="evidence" value="ECO:0007669"/>
    <property type="project" value="UniProtKB-KW"/>
</dbReference>
<evidence type="ECO:0000256" key="2">
    <source>
        <dbReference type="ARBA" id="ARBA00022614"/>
    </source>
</evidence>
<accession>A0AAV5CCE7</accession>
<keyword evidence="9" id="KW-1185">Reference proteome</keyword>